<comment type="caution">
    <text evidence="2">The sequence shown here is derived from an EMBL/GenBank/DDBJ whole genome shotgun (WGS) entry which is preliminary data.</text>
</comment>
<evidence type="ECO:0000256" key="1">
    <source>
        <dbReference type="SAM" id="MobiDB-lite"/>
    </source>
</evidence>
<protein>
    <submittedName>
        <fullName evidence="2">Uncharacterized protein</fullName>
    </submittedName>
</protein>
<keyword evidence="3" id="KW-1185">Reference proteome</keyword>
<name>A0A840PHL1_9ACTN</name>
<organism evidence="2 3">
    <name type="scientific">Thermocatellispora tengchongensis</name>
    <dbReference type="NCBI Taxonomy" id="1073253"/>
    <lineage>
        <taxon>Bacteria</taxon>
        <taxon>Bacillati</taxon>
        <taxon>Actinomycetota</taxon>
        <taxon>Actinomycetes</taxon>
        <taxon>Streptosporangiales</taxon>
        <taxon>Streptosporangiaceae</taxon>
        <taxon>Thermocatellispora</taxon>
    </lineage>
</organism>
<evidence type="ECO:0000313" key="3">
    <source>
        <dbReference type="Proteomes" id="UP000578449"/>
    </source>
</evidence>
<reference evidence="2 3" key="1">
    <citation type="submission" date="2020-08" db="EMBL/GenBank/DDBJ databases">
        <title>Genomic Encyclopedia of Type Strains, Phase IV (KMG-IV): sequencing the most valuable type-strain genomes for metagenomic binning, comparative biology and taxonomic classification.</title>
        <authorList>
            <person name="Goeker M."/>
        </authorList>
    </citation>
    <scope>NUCLEOTIDE SEQUENCE [LARGE SCALE GENOMIC DNA]</scope>
    <source>
        <strain evidence="2 3">DSM 45615</strain>
    </source>
</reference>
<sequence length="51" mass="5230">MSIKEVLGARVRPVPLAGAIARQEVPPGVRSVAGMPDRPTMSAESPSGVTC</sequence>
<dbReference type="Proteomes" id="UP000578449">
    <property type="component" value="Unassembled WGS sequence"/>
</dbReference>
<feature type="region of interest" description="Disordered" evidence="1">
    <location>
        <begin position="29"/>
        <end position="51"/>
    </location>
</feature>
<gene>
    <name evidence="2" type="ORF">HNP84_005279</name>
</gene>
<dbReference type="EMBL" id="JACHGN010000011">
    <property type="protein sequence ID" value="MBB5135535.1"/>
    <property type="molecule type" value="Genomic_DNA"/>
</dbReference>
<accession>A0A840PHL1</accession>
<proteinExistence type="predicted"/>
<feature type="compositionally biased region" description="Polar residues" evidence="1">
    <location>
        <begin position="42"/>
        <end position="51"/>
    </location>
</feature>
<dbReference type="AlphaFoldDB" id="A0A840PHL1"/>
<dbReference type="RefSeq" id="WP_221336741.1">
    <property type="nucleotide sequence ID" value="NZ_BAABIX010000002.1"/>
</dbReference>
<evidence type="ECO:0000313" key="2">
    <source>
        <dbReference type="EMBL" id="MBB5135535.1"/>
    </source>
</evidence>